<protein>
    <submittedName>
        <fullName evidence="2">Uncharacterized protein</fullName>
    </submittedName>
</protein>
<accession>A0A931ND31</accession>
<gene>
    <name evidence="2" type="ORF">I7X43_04820</name>
</gene>
<organism evidence="2 3">
    <name type="scientific">Inhella gelatinilytica</name>
    <dbReference type="NCBI Taxonomy" id="2795030"/>
    <lineage>
        <taxon>Bacteria</taxon>
        <taxon>Pseudomonadati</taxon>
        <taxon>Pseudomonadota</taxon>
        <taxon>Betaproteobacteria</taxon>
        <taxon>Burkholderiales</taxon>
        <taxon>Sphaerotilaceae</taxon>
        <taxon>Inhella</taxon>
    </lineage>
</organism>
<proteinExistence type="predicted"/>
<sequence>MRWMPVWPANPLARWLGRSDRTRPHDMDPADLGTAFGLDASLEDGGDYFRPSTASFPLESEQRHADTQAPLLRGSGGR</sequence>
<reference evidence="2" key="1">
    <citation type="submission" date="2020-12" db="EMBL/GenBank/DDBJ databases">
        <title>The genome sequence of Inhella sp. 4Y17.</title>
        <authorList>
            <person name="Liu Y."/>
        </authorList>
    </citation>
    <scope>NUCLEOTIDE SEQUENCE</scope>
    <source>
        <strain evidence="2">4Y10</strain>
    </source>
</reference>
<dbReference type="EMBL" id="JAEDAL010000001">
    <property type="protein sequence ID" value="MBH9552169.1"/>
    <property type="molecule type" value="Genomic_DNA"/>
</dbReference>
<dbReference type="RefSeq" id="WP_198099739.1">
    <property type="nucleotide sequence ID" value="NZ_JAEDAL010000001.1"/>
</dbReference>
<keyword evidence="3" id="KW-1185">Reference proteome</keyword>
<comment type="caution">
    <text evidence="2">The sequence shown here is derived from an EMBL/GenBank/DDBJ whole genome shotgun (WGS) entry which is preliminary data.</text>
</comment>
<dbReference type="AlphaFoldDB" id="A0A931ND31"/>
<evidence type="ECO:0000313" key="2">
    <source>
        <dbReference type="EMBL" id="MBH9552169.1"/>
    </source>
</evidence>
<name>A0A931ND31_9BURK</name>
<dbReference type="Proteomes" id="UP000620139">
    <property type="component" value="Unassembled WGS sequence"/>
</dbReference>
<feature type="region of interest" description="Disordered" evidence="1">
    <location>
        <begin position="49"/>
        <end position="78"/>
    </location>
</feature>
<evidence type="ECO:0000313" key="3">
    <source>
        <dbReference type="Proteomes" id="UP000620139"/>
    </source>
</evidence>
<evidence type="ECO:0000256" key="1">
    <source>
        <dbReference type="SAM" id="MobiDB-lite"/>
    </source>
</evidence>